<feature type="chain" id="PRO_5016838895" evidence="12">
    <location>
        <begin position="26"/>
        <end position="636"/>
    </location>
</feature>
<evidence type="ECO:0000256" key="11">
    <source>
        <dbReference type="RuleBase" id="RU003357"/>
    </source>
</evidence>
<dbReference type="PROSITE" id="PS52016">
    <property type="entry name" value="TONB_DEPENDENT_REC_3"/>
    <property type="match status" value="1"/>
</dbReference>
<dbReference type="Gene3D" id="2.170.130.10">
    <property type="entry name" value="TonB-dependent receptor, plug domain"/>
    <property type="match status" value="1"/>
</dbReference>
<feature type="signal peptide" evidence="12">
    <location>
        <begin position="1"/>
        <end position="25"/>
    </location>
</feature>
<dbReference type="InterPro" id="IPR010917">
    <property type="entry name" value="TonB_rcpt_CS"/>
</dbReference>
<feature type="domain" description="TonB-dependent receptor-like beta-barrel" evidence="13">
    <location>
        <begin position="194"/>
        <end position="605"/>
    </location>
</feature>
<dbReference type="Gene3D" id="2.40.170.20">
    <property type="entry name" value="TonB-dependent receptor, beta-barrel domain"/>
    <property type="match status" value="1"/>
</dbReference>
<evidence type="ECO:0000256" key="2">
    <source>
        <dbReference type="ARBA" id="ARBA00022448"/>
    </source>
</evidence>
<keyword evidence="5 12" id="KW-0732">Signal</keyword>
<keyword evidence="3 10" id="KW-1134">Transmembrane beta strand</keyword>
<accession>A0A378NQL8</accession>
<sequence>MYSKKSLSLLLALGAFGCFMPTTFANETPNAHSLVENNNLIASPNYTTIITKEQIHDNHYKNLAEALSYANGVTVNSGSLNTSHMVVRIDGDDRVAIFVDGRRMNMNKGIMSGRASYDLDLLPSIMNVERIEILHGAVGSTYLNYDTPAGAINIVTKKGDKRETTVDLAAGEHGSWKVKAITSGSLDDWSWVATGGFDNVDYMKYKGTDDHTHEMPNSDNNRREMAYRIDKKLTDNTSLTFDYGHLSNDTGTWISKNYPQDYNYEKLINHFALTYNYKENTETPAFLAIYHYYTQGDSYIPTGLSDQENEKTYSRWENTTQGIDWHDAWKISKDHTISAGLTYRKDEVDNLNNDYNNIFSGNYNKSMDNFSVYLQSTRRFDKLTLTGTSAYNNNSEFGGKYVSNGALDYKPDENTVIYASLSQIYATPFLDDLYFNNAHIQGNPNLRPETGYKGSLGVRYKLNPTSNINFNAFLENIDDPLGWRYENNKFHAVNFENQKKRGFQLEYNKIFSPKYDMSLAYTRTITHTDFADGNGNQTDVNAIAPSSYKLRFSYHDDTWHNNILLNAVSGRDTNYYSDSNYYILDANLNYKINDQWSTYLKLANITNVSYETIGSFLDGDCPAPGRTILMGMEYTF</sequence>
<organism evidence="15 16">
    <name type="scientific">Megamonas hypermegale</name>
    <dbReference type="NCBI Taxonomy" id="158847"/>
    <lineage>
        <taxon>Bacteria</taxon>
        <taxon>Bacillati</taxon>
        <taxon>Bacillota</taxon>
        <taxon>Negativicutes</taxon>
        <taxon>Selenomonadales</taxon>
        <taxon>Selenomonadaceae</taxon>
        <taxon>Megamonas</taxon>
    </lineage>
</organism>
<dbReference type="GO" id="GO:0044718">
    <property type="term" value="P:siderophore transmembrane transport"/>
    <property type="evidence" value="ECO:0007669"/>
    <property type="project" value="TreeGrafter"/>
</dbReference>
<evidence type="ECO:0000313" key="16">
    <source>
        <dbReference type="Proteomes" id="UP000255234"/>
    </source>
</evidence>
<keyword evidence="7 10" id="KW-0472">Membrane</keyword>
<dbReference type="InterPro" id="IPR000531">
    <property type="entry name" value="Beta-barrel_TonB"/>
</dbReference>
<evidence type="ECO:0000259" key="14">
    <source>
        <dbReference type="Pfam" id="PF07715"/>
    </source>
</evidence>
<dbReference type="SUPFAM" id="SSF56935">
    <property type="entry name" value="Porins"/>
    <property type="match status" value="1"/>
</dbReference>
<dbReference type="AlphaFoldDB" id="A0A378NQL8"/>
<evidence type="ECO:0000256" key="8">
    <source>
        <dbReference type="ARBA" id="ARBA00023170"/>
    </source>
</evidence>
<dbReference type="InterPro" id="IPR037066">
    <property type="entry name" value="Plug_dom_sf"/>
</dbReference>
<evidence type="ECO:0000256" key="9">
    <source>
        <dbReference type="ARBA" id="ARBA00023237"/>
    </source>
</evidence>
<name>A0A378NQL8_9FIRM</name>
<protein>
    <submittedName>
        <fullName evidence="15">Colicin I receptor</fullName>
    </submittedName>
</protein>
<dbReference type="PANTHER" id="PTHR30069:SF29">
    <property type="entry name" value="HEMOGLOBIN AND HEMOGLOBIN-HAPTOGLOBIN-BINDING PROTEIN 1-RELATED"/>
    <property type="match status" value="1"/>
</dbReference>
<dbReference type="GO" id="GO:0009279">
    <property type="term" value="C:cell outer membrane"/>
    <property type="evidence" value="ECO:0007669"/>
    <property type="project" value="UniProtKB-SubCell"/>
</dbReference>
<evidence type="ECO:0000259" key="13">
    <source>
        <dbReference type="Pfam" id="PF00593"/>
    </source>
</evidence>
<evidence type="ECO:0000256" key="12">
    <source>
        <dbReference type="SAM" id="SignalP"/>
    </source>
</evidence>
<keyword evidence="8 15" id="KW-0675">Receptor</keyword>
<proteinExistence type="inferred from homology"/>
<dbReference type="Pfam" id="PF00593">
    <property type="entry name" value="TonB_dep_Rec_b-barrel"/>
    <property type="match status" value="1"/>
</dbReference>
<comment type="subcellular location">
    <subcellularLocation>
        <location evidence="1 10">Cell outer membrane</location>
        <topology evidence="1 10">Multi-pass membrane protein</topology>
    </subcellularLocation>
</comment>
<dbReference type="PROSITE" id="PS01156">
    <property type="entry name" value="TONB_DEPENDENT_REC_2"/>
    <property type="match status" value="1"/>
</dbReference>
<evidence type="ECO:0000256" key="6">
    <source>
        <dbReference type="ARBA" id="ARBA00023077"/>
    </source>
</evidence>
<dbReference type="InterPro" id="IPR012910">
    <property type="entry name" value="Plug_dom"/>
</dbReference>
<keyword evidence="6 11" id="KW-0798">TonB box</keyword>
<dbReference type="PANTHER" id="PTHR30069">
    <property type="entry name" value="TONB-DEPENDENT OUTER MEMBRANE RECEPTOR"/>
    <property type="match status" value="1"/>
</dbReference>
<dbReference type="Proteomes" id="UP000255234">
    <property type="component" value="Unassembled WGS sequence"/>
</dbReference>
<evidence type="ECO:0000313" key="15">
    <source>
        <dbReference type="EMBL" id="STY70683.1"/>
    </source>
</evidence>
<comment type="similarity">
    <text evidence="10 11">Belongs to the TonB-dependent receptor family.</text>
</comment>
<dbReference type="EMBL" id="UGPP01000001">
    <property type="protein sequence ID" value="STY70683.1"/>
    <property type="molecule type" value="Genomic_DNA"/>
</dbReference>
<keyword evidence="4 10" id="KW-0812">Transmembrane</keyword>
<keyword evidence="2 10" id="KW-0813">Transport</keyword>
<evidence type="ECO:0000256" key="1">
    <source>
        <dbReference type="ARBA" id="ARBA00004571"/>
    </source>
</evidence>
<dbReference type="Pfam" id="PF07715">
    <property type="entry name" value="Plug"/>
    <property type="match status" value="1"/>
</dbReference>
<evidence type="ECO:0000256" key="10">
    <source>
        <dbReference type="PROSITE-ProRule" id="PRU01360"/>
    </source>
</evidence>
<dbReference type="PROSITE" id="PS51257">
    <property type="entry name" value="PROKAR_LIPOPROTEIN"/>
    <property type="match status" value="1"/>
</dbReference>
<reference evidence="15 16" key="1">
    <citation type="submission" date="2018-06" db="EMBL/GenBank/DDBJ databases">
        <authorList>
            <consortium name="Pathogen Informatics"/>
            <person name="Doyle S."/>
        </authorList>
    </citation>
    <scope>NUCLEOTIDE SEQUENCE [LARGE SCALE GENOMIC DNA]</scope>
    <source>
        <strain evidence="15 16">NCTC10571</strain>
    </source>
</reference>
<evidence type="ECO:0000256" key="7">
    <source>
        <dbReference type="ARBA" id="ARBA00023136"/>
    </source>
</evidence>
<dbReference type="InterPro" id="IPR039426">
    <property type="entry name" value="TonB-dep_rcpt-like"/>
</dbReference>
<evidence type="ECO:0000256" key="3">
    <source>
        <dbReference type="ARBA" id="ARBA00022452"/>
    </source>
</evidence>
<gene>
    <name evidence="15" type="primary">cirA_1</name>
    <name evidence="15" type="ORF">NCTC10571_00825</name>
</gene>
<dbReference type="RefSeq" id="WP_115151219.1">
    <property type="nucleotide sequence ID" value="NZ_UGPP01000001.1"/>
</dbReference>
<evidence type="ECO:0000256" key="4">
    <source>
        <dbReference type="ARBA" id="ARBA00022692"/>
    </source>
</evidence>
<dbReference type="InterPro" id="IPR036942">
    <property type="entry name" value="Beta-barrel_TonB_sf"/>
</dbReference>
<evidence type="ECO:0000256" key="5">
    <source>
        <dbReference type="ARBA" id="ARBA00022729"/>
    </source>
</evidence>
<feature type="domain" description="TonB-dependent receptor plug" evidence="14">
    <location>
        <begin position="42"/>
        <end position="142"/>
    </location>
</feature>
<keyword evidence="9 10" id="KW-0998">Cell outer membrane</keyword>
<dbReference type="GO" id="GO:0015344">
    <property type="term" value="F:siderophore uptake transmembrane transporter activity"/>
    <property type="evidence" value="ECO:0007669"/>
    <property type="project" value="TreeGrafter"/>
</dbReference>